<dbReference type="AlphaFoldDB" id="A0A2K3D0G3"/>
<reference evidence="2 3" key="1">
    <citation type="journal article" date="2007" name="Science">
        <title>The Chlamydomonas genome reveals the evolution of key animal and plant functions.</title>
        <authorList>
            <person name="Merchant S.S."/>
            <person name="Prochnik S.E."/>
            <person name="Vallon O."/>
            <person name="Harris E.H."/>
            <person name="Karpowicz S.J."/>
            <person name="Witman G.B."/>
            <person name="Terry A."/>
            <person name="Salamov A."/>
            <person name="Fritz-Laylin L.K."/>
            <person name="Marechal-Drouard L."/>
            <person name="Marshall W.F."/>
            <person name="Qu L.H."/>
            <person name="Nelson D.R."/>
            <person name="Sanderfoot A.A."/>
            <person name="Spalding M.H."/>
            <person name="Kapitonov V.V."/>
            <person name="Ren Q."/>
            <person name="Ferris P."/>
            <person name="Lindquist E."/>
            <person name="Shapiro H."/>
            <person name="Lucas S.M."/>
            <person name="Grimwood J."/>
            <person name="Schmutz J."/>
            <person name="Cardol P."/>
            <person name="Cerutti H."/>
            <person name="Chanfreau G."/>
            <person name="Chen C.L."/>
            <person name="Cognat V."/>
            <person name="Croft M.T."/>
            <person name="Dent R."/>
            <person name="Dutcher S."/>
            <person name="Fernandez E."/>
            <person name="Fukuzawa H."/>
            <person name="Gonzalez-Ballester D."/>
            <person name="Gonzalez-Halphen D."/>
            <person name="Hallmann A."/>
            <person name="Hanikenne M."/>
            <person name="Hippler M."/>
            <person name="Inwood W."/>
            <person name="Jabbari K."/>
            <person name="Kalanon M."/>
            <person name="Kuras R."/>
            <person name="Lefebvre P.A."/>
            <person name="Lemaire S.D."/>
            <person name="Lobanov A.V."/>
            <person name="Lohr M."/>
            <person name="Manuell A."/>
            <person name="Meier I."/>
            <person name="Mets L."/>
            <person name="Mittag M."/>
            <person name="Mittelmeier T."/>
            <person name="Moroney J.V."/>
            <person name="Moseley J."/>
            <person name="Napoli C."/>
            <person name="Nedelcu A.M."/>
            <person name="Niyogi K."/>
            <person name="Novoselov S.V."/>
            <person name="Paulsen I.T."/>
            <person name="Pazour G."/>
            <person name="Purton S."/>
            <person name="Ral J.P."/>
            <person name="Riano-Pachon D.M."/>
            <person name="Riekhof W."/>
            <person name="Rymarquis L."/>
            <person name="Schroda M."/>
            <person name="Stern D."/>
            <person name="Umen J."/>
            <person name="Willows R."/>
            <person name="Wilson N."/>
            <person name="Zimmer S.L."/>
            <person name="Allmer J."/>
            <person name="Balk J."/>
            <person name="Bisova K."/>
            <person name="Chen C.J."/>
            <person name="Elias M."/>
            <person name="Gendler K."/>
            <person name="Hauser C."/>
            <person name="Lamb M.R."/>
            <person name="Ledford H."/>
            <person name="Long J.C."/>
            <person name="Minagawa J."/>
            <person name="Page M.D."/>
            <person name="Pan J."/>
            <person name="Pootakham W."/>
            <person name="Roje S."/>
            <person name="Rose A."/>
            <person name="Stahlberg E."/>
            <person name="Terauchi A.M."/>
            <person name="Yang P."/>
            <person name="Ball S."/>
            <person name="Bowler C."/>
            <person name="Dieckmann C.L."/>
            <person name="Gladyshev V.N."/>
            <person name="Green P."/>
            <person name="Jorgensen R."/>
            <person name="Mayfield S."/>
            <person name="Mueller-Roeber B."/>
            <person name="Rajamani S."/>
            <person name="Sayre R.T."/>
            <person name="Brokstein P."/>
            <person name="Dubchak I."/>
            <person name="Goodstein D."/>
            <person name="Hornick L."/>
            <person name="Huang Y.W."/>
            <person name="Jhaveri J."/>
            <person name="Luo Y."/>
            <person name="Martinez D."/>
            <person name="Ngau W.C."/>
            <person name="Otillar B."/>
            <person name="Poliakov A."/>
            <person name="Porter A."/>
            <person name="Szajkowski L."/>
            <person name="Werner G."/>
            <person name="Zhou K."/>
            <person name="Grigoriev I.V."/>
            <person name="Rokhsar D.S."/>
            <person name="Grossman A.R."/>
        </authorList>
    </citation>
    <scope>NUCLEOTIDE SEQUENCE [LARGE SCALE GENOMIC DNA]</scope>
    <source>
        <strain evidence="3">CC-503</strain>
    </source>
</reference>
<dbReference type="InParanoid" id="A0A2K3D0G3"/>
<sequence length="141" mass="14533">MAVDPPADSNLPSGLSATPGAVGQNPPPAAVSAQPTTAGATTSQVPPAFPLAVHPPAPSSAAAAARPSFVDRLMAREAGWSPEFLQQYRQELTRLRAAIPPPPEASAGDGGNAGVVARDFGTPAWHWRGPEWLQRALFPGK</sequence>
<feature type="region of interest" description="Disordered" evidence="1">
    <location>
        <begin position="1"/>
        <end position="65"/>
    </location>
</feature>
<dbReference type="Proteomes" id="UP000006906">
    <property type="component" value="Chromosome 13"/>
</dbReference>
<evidence type="ECO:0000256" key="1">
    <source>
        <dbReference type="SAM" id="MobiDB-lite"/>
    </source>
</evidence>
<dbReference type="Gramene" id="PNW74026">
    <property type="protein sequence ID" value="PNW74026"/>
    <property type="gene ID" value="CHLRE_13g582290v5"/>
</dbReference>
<dbReference type="KEGG" id="cre:CHLRE_13g582290v5"/>
<gene>
    <name evidence="2" type="ORF">CHLRE_13g582290v5</name>
</gene>
<dbReference type="EMBL" id="CM008974">
    <property type="protein sequence ID" value="PNW74026.1"/>
    <property type="molecule type" value="Genomic_DNA"/>
</dbReference>
<proteinExistence type="predicted"/>
<name>A0A2K3D0G3_CHLRE</name>
<keyword evidence="3" id="KW-1185">Reference proteome</keyword>
<organism evidence="2 3">
    <name type="scientific">Chlamydomonas reinhardtii</name>
    <name type="common">Chlamydomonas smithii</name>
    <dbReference type="NCBI Taxonomy" id="3055"/>
    <lineage>
        <taxon>Eukaryota</taxon>
        <taxon>Viridiplantae</taxon>
        <taxon>Chlorophyta</taxon>
        <taxon>core chlorophytes</taxon>
        <taxon>Chlorophyceae</taxon>
        <taxon>CS clade</taxon>
        <taxon>Chlamydomonadales</taxon>
        <taxon>Chlamydomonadaceae</taxon>
        <taxon>Chlamydomonas</taxon>
    </lineage>
</organism>
<accession>A0A2K3D0G3</accession>
<dbReference type="GeneID" id="66056012"/>
<evidence type="ECO:0000313" key="3">
    <source>
        <dbReference type="Proteomes" id="UP000006906"/>
    </source>
</evidence>
<evidence type="ECO:0000313" key="2">
    <source>
        <dbReference type="EMBL" id="PNW74026.1"/>
    </source>
</evidence>
<feature type="compositionally biased region" description="Polar residues" evidence="1">
    <location>
        <begin position="33"/>
        <end position="45"/>
    </location>
</feature>
<protein>
    <submittedName>
        <fullName evidence="2">Uncharacterized protein</fullName>
    </submittedName>
</protein>
<dbReference type="RefSeq" id="XP_042917568.1">
    <property type="nucleotide sequence ID" value="XM_043069593.1"/>
</dbReference>
<feature type="compositionally biased region" description="Pro residues" evidence="1">
    <location>
        <begin position="47"/>
        <end position="58"/>
    </location>
</feature>